<dbReference type="Pfam" id="PF13374">
    <property type="entry name" value="TPR_10"/>
    <property type="match status" value="1"/>
</dbReference>
<organism evidence="1 2">
    <name type="scientific">Murinocardiopsis flavida</name>
    <dbReference type="NCBI Taxonomy" id="645275"/>
    <lineage>
        <taxon>Bacteria</taxon>
        <taxon>Bacillati</taxon>
        <taxon>Actinomycetota</taxon>
        <taxon>Actinomycetes</taxon>
        <taxon>Streptosporangiales</taxon>
        <taxon>Nocardiopsidaceae</taxon>
        <taxon>Murinocardiopsis</taxon>
    </lineage>
</organism>
<dbReference type="RefSeq" id="WP_106586446.1">
    <property type="nucleotide sequence ID" value="NZ_PYGA01000030.1"/>
</dbReference>
<dbReference type="SUPFAM" id="SSF48452">
    <property type="entry name" value="TPR-like"/>
    <property type="match status" value="2"/>
</dbReference>
<name>A0A2P8CSW1_9ACTN</name>
<dbReference type="InterPro" id="IPR011990">
    <property type="entry name" value="TPR-like_helical_dom_sf"/>
</dbReference>
<dbReference type="Gene3D" id="1.25.40.10">
    <property type="entry name" value="Tetratricopeptide repeat domain"/>
    <property type="match status" value="2"/>
</dbReference>
<evidence type="ECO:0000313" key="1">
    <source>
        <dbReference type="EMBL" id="PSK88040.1"/>
    </source>
</evidence>
<comment type="caution">
    <text evidence="1">The sequence shown here is derived from an EMBL/GenBank/DDBJ whole genome shotgun (WGS) entry which is preliminary data.</text>
</comment>
<protein>
    <submittedName>
        <fullName evidence="1">Tetratricopeptide repeat protein</fullName>
    </submittedName>
</protein>
<dbReference type="Proteomes" id="UP000240542">
    <property type="component" value="Unassembled WGS sequence"/>
</dbReference>
<proteinExistence type="predicted"/>
<dbReference type="OrthoDB" id="5521887at2"/>
<dbReference type="EMBL" id="PYGA01000030">
    <property type="protein sequence ID" value="PSK88040.1"/>
    <property type="molecule type" value="Genomic_DNA"/>
</dbReference>
<dbReference type="Pfam" id="PF13424">
    <property type="entry name" value="TPR_12"/>
    <property type="match status" value="2"/>
</dbReference>
<keyword evidence="2" id="KW-1185">Reference proteome</keyword>
<dbReference type="SMART" id="SM00028">
    <property type="entry name" value="TPR"/>
    <property type="match status" value="6"/>
</dbReference>
<reference evidence="1 2" key="1">
    <citation type="submission" date="2018-03" db="EMBL/GenBank/DDBJ databases">
        <title>Genomic Encyclopedia of Archaeal and Bacterial Type Strains, Phase II (KMG-II): from individual species to whole genera.</title>
        <authorList>
            <person name="Goeker M."/>
        </authorList>
    </citation>
    <scope>NUCLEOTIDE SEQUENCE [LARGE SCALE GENOMIC DNA]</scope>
    <source>
        <strain evidence="1 2">DSM 45312</strain>
    </source>
</reference>
<evidence type="ECO:0000313" key="2">
    <source>
        <dbReference type="Proteomes" id="UP000240542"/>
    </source>
</evidence>
<dbReference type="AlphaFoldDB" id="A0A2P8CSW1"/>
<sequence length="459" mass="50734">MSASRTRQILDSLVGAHLIEQCGPDRYEFHDLLRAYATDQAQREEPAEERAEAIQRVLTWYLHTAAAAQDWIRPTKEHVVPASPANDVHPLAFPDFDTAVDWAEAEHTNMLRSVRAAEAARLDRLTWQLAAALWNVLPSSASVPDSLAVDRIGLNAAVRLGDRAAEALLLTCLGVDQTRLNRFSESLDHYQHALAIRRDSGDRGGEADSLNLLGLTHLRMRHLDDAALNFEAAITLFQELGSTRRATNSLSNLASTHYRAGHLTDADAAVREVLAAHRPIEDRRGEGNALRLLSDVQCEQGDIEGALHTAHAALDIALDLRNQRLEGFWLSTLGNAQHANGDFADALESFQRSAVLHRRLGDRSREAVAWQGAGETYRSLGRPDEAADFHRQAAATHRELHDPWNEALALDGLAAALIGEDPATARRHWTAALDLIAEYNDTRATQTRERIGRRLTDPT</sequence>
<dbReference type="InterPro" id="IPR019734">
    <property type="entry name" value="TPR_rpt"/>
</dbReference>
<dbReference type="PANTHER" id="PTHR10098:SF108">
    <property type="entry name" value="TETRATRICOPEPTIDE REPEAT PROTEIN 28"/>
    <property type="match status" value="1"/>
</dbReference>
<accession>A0A2P8CSW1</accession>
<dbReference type="PANTHER" id="PTHR10098">
    <property type="entry name" value="RAPSYN-RELATED"/>
    <property type="match status" value="1"/>
</dbReference>
<gene>
    <name evidence="1" type="ORF">CLV63_1302</name>
</gene>